<organism evidence="1 2">
    <name type="scientific">Ambrosiozyma monospora</name>
    <name type="common">Yeast</name>
    <name type="synonym">Endomycopsis monosporus</name>
    <dbReference type="NCBI Taxonomy" id="43982"/>
    <lineage>
        <taxon>Eukaryota</taxon>
        <taxon>Fungi</taxon>
        <taxon>Dikarya</taxon>
        <taxon>Ascomycota</taxon>
        <taxon>Saccharomycotina</taxon>
        <taxon>Pichiomycetes</taxon>
        <taxon>Pichiales</taxon>
        <taxon>Pichiaceae</taxon>
        <taxon>Ambrosiozyma</taxon>
    </lineage>
</organism>
<evidence type="ECO:0000313" key="2">
    <source>
        <dbReference type="Proteomes" id="UP001165064"/>
    </source>
</evidence>
<sequence>MLELANCSVPTTSLNSANSIVQNLNGISSAVQSMMNIPGAFPASMPSFPNPLEFARSFGQTDHMSSTLAAQTGFGSDINGLGFTSGAQENAEEDFVKDLLQNIPHEDEFIEEDMIPVPRHLSVQLLKHQRMGVTWMKKCEDLSQHGGILADDMGLGKTVQAIALMLANRSEDDANKTNLIVGPVSLLRQWGTEFDEKIKRGGRFSYYIFHQQNRARSFRELQRYDAVLISYNTLTSEFKKHFRTALEELKAAKRSGELPDHGTERYKSPFYSSESHFYRIILDEAQSIKNKLTYSSRACARLENFWICVHIMMNKSSRPEF</sequence>
<reference evidence="1" key="1">
    <citation type="submission" date="2023-04" db="EMBL/GenBank/DDBJ databases">
        <title>Ambrosiozyma monospora NBRC 10751.</title>
        <authorList>
            <person name="Ichikawa N."/>
            <person name="Sato H."/>
            <person name="Tonouchi N."/>
        </authorList>
    </citation>
    <scope>NUCLEOTIDE SEQUENCE</scope>
    <source>
        <strain evidence="1">NBRC 10751</strain>
    </source>
</reference>
<evidence type="ECO:0000313" key="1">
    <source>
        <dbReference type="EMBL" id="GMF04928.1"/>
    </source>
</evidence>
<name>A0ACB5U8C1_AMBMO</name>
<protein>
    <submittedName>
        <fullName evidence="1">Unnamed protein product</fullName>
    </submittedName>
</protein>
<gene>
    <name evidence="1" type="ORF">Amon02_001214700</name>
</gene>
<keyword evidence="2" id="KW-1185">Reference proteome</keyword>
<comment type="caution">
    <text evidence="1">The sequence shown here is derived from an EMBL/GenBank/DDBJ whole genome shotgun (WGS) entry which is preliminary data.</text>
</comment>
<dbReference type="Proteomes" id="UP001165064">
    <property type="component" value="Unassembled WGS sequence"/>
</dbReference>
<dbReference type="EMBL" id="BSXS01014095">
    <property type="protein sequence ID" value="GMF04928.1"/>
    <property type="molecule type" value="Genomic_DNA"/>
</dbReference>
<accession>A0ACB5U8C1</accession>
<proteinExistence type="predicted"/>